<dbReference type="InterPro" id="IPR006262">
    <property type="entry name" value="Cyt_deam_tetra"/>
</dbReference>
<evidence type="ECO:0000313" key="14">
    <source>
        <dbReference type="EMBL" id="MFC5542108.1"/>
    </source>
</evidence>
<protein>
    <recommendedName>
        <fullName evidence="5 12">Cytidine deaminase</fullName>
        <ecNumber evidence="4 12">3.5.4.5</ecNumber>
    </recommendedName>
    <alternativeName>
        <fullName evidence="9 12">Cytidine aminohydrolase</fullName>
    </alternativeName>
</protein>
<comment type="function">
    <text evidence="2 12">This enzyme scavenges exogenous and endogenous cytidine and 2'-deoxycytidine for UMP synthesis.</text>
</comment>
<evidence type="ECO:0000256" key="4">
    <source>
        <dbReference type="ARBA" id="ARBA00012783"/>
    </source>
</evidence>
<evidence type="ECO:0000256" key="12">
    <source>
        <dbReference type="RuleBase" id="RU364006"/>
    </source>
</evidence>
<evidence type="ECO:0000313" key="15">
    <source>
        <dbReference type="Proteomes" id="UP001595978"/>
    </source>
</evidence>
<dbReference type="EC" id="3.5.4.5" evidence="4 12"/>
<evidence type="ECO:0000256" key="11">
    <source>
        <dbReference type="ARBA" id="ARBA00049558"/>
    </source>
</evidence>
<dbReference type="PANTHER" id="PTHR11644:SF2">
    <property type="entry name" value="CYTIDINE DEAMINASE"/>
    <property type="match status" value="1"/>
</dbReference>
<dbReference type="PROSITE" id="PS00903">
    <property type="entry name" value="CYT_DCMP_DEAMINASES_1"/>
    <property type="match status" value="1"/>
</dbReference>
<accession>A0ABW0RE26</accession>
<dbReference type="NCBIfam" id="TIGR01354">
    <property type="entry name" value="cyt_deam_tetra"/>
    <property type="match status" value="1"/>
</dbReference>
<proteinExistence type="inferred from homology"/>
<keyword evidence="8 12" id="KW-0862">Zinc</keyword>
<evidence type="ECO:0000256" key="6">
    <source>
        <dbReference type="ARBA" id="ARBA00022723"/>
    </source>
</evidence>
<comment type="catalytic activity">
    <reaction evidence="11 12">
        <text>cytidine + H2O + H(+) = uridine + NH4(+)</text>
        <dbReference type="Rhea" id="RHEA:16069"/>
        <dbReference type="ChEBI" id="CHEBI:15377"/>
        <dbReference type="ChEBI" id="CHEBI:15378"/>
        <dbReference type="ChEBI" id="CHEBI:16704"/>
        <dbReference type="ChEBI" id="CHEBI:17562"/>
        <dbReference type="ChEBI" id="CHEBI:28938"/>
        <dbReference type="EC" id="3.5.4.5"/>
    </reaction>
</comment>
<organism evidence="14 15">
    <name type="scientific">Ureibacillus suwonensis</name>
    <dbReference type="NCBI Taxonomy" id="313007"/>
    <lineage>
        <taxon>Bacteria</taxon>
        <taxon>Bacillati</taxon>
        <taxon>Bacillota</taxon>
        <taxon>Bacilli</taxon>
        <taxon>Bacillales</taxon>
        <taxon>Caryophanaceae</taxon>
        <taxon>Ureibacillus</taxon>
    </lineage>
</organism>
<dbReference type="Pfam" id="PF00383">
    <property type="entry name" value="dCMP_cyt_deam_1"/>
    <property type="match status" value="1"/>
</dbReference>
<dbReference type="SUPFAM" id="SSF53927">
    <property type="entry name" value="Cytidine deaminase-like"/>
    <property type="match status" value="1"/>
</dbReference>
<keyword evidence="7 12" id="KW-0378">Hydrolase</keyword>
<reference evidence="15" key="1">
    <citation type="journal article" date="2019" name="Int. J. Syst. Evol. Microbiol.">
        <title>The Global Catalogue of Microorganisms (GCM) 10K type strain sequencing project: providing services to taxonomists for standard genome sequencing and annotation.</title>
        <authorList>
            <consortium name="The Broad Institute Genomics Platform"/>
            <consortium name="The Broad Institute Genome Sequencing Center for Infectious Disease"/>
            <person name="Wu L."/>
            <person name="Ma J."/>
        </authorList>
    </citation>
    <scope>NUCLEOTIDE SEQUENCE [LARGE SCALE GENOMIC DNA]</scope>
    <source>
        <strain evidence="15">CCUG 56331</strain>
    </source>
</reference>
<evidence type="ECO:0000256" key="3">
    <source>
        <dbReference type="ARBA" id="ARBA00006576"/>
    </source>
</evidence>
<evidence type="ECO:0000256" key="1">
    <source>
        <dbReference type="ARBA" id="ARBA00001947"/>
    </source>
</evidence>
<evidence type="ECO:0000256" key="5">
    <source>
        <dbReference type="ARBA" id="ARBA00018266"/>
    </source>
</evidence>
<name>A0ABW0RE26_9BACL</name>
<comment type="similarity">
    <text evidence="3 12">Belongs to the cytidine and deoxycytidylate deaminase family.</text>
</comment>
<dbReference type="InterPro" id="IPR002125">
    <property type="entry name" value="CMP_dCMP_dom"/>
</dbReference>
<comment type="catalytic activity">
    <reaction evidence="10 12">
        <text>2'-deoxycytidine + H2O + H(+) = 2'-deoxyuridine + NH4(+)</text>
        <dbReference type="Rhea" id="RHEA:13433"/>
        <dbReference type="ChEBI" id="CHEBI:15377"/>
        <dbReference type="ChEBI" id="CHEBI:15378"/>
        <dbReference type="ChEBI" id="CHEBI:15698"/>
        <dbReference type="ChEBI" id="CHEBI:16450"/>
        <dbReference type="ChEBI" id="CHEBI:28938"/>
        <dbReference type="EC" id="3.5.4.5"/>
    </reaction>
</comment>
<dbReference type="NCBIfam" id="NF004064">
    <property type="entry name" value="PRK05578.1"/>
    <property type="match status" value="1"/>
</dbReference>
<dbReference type="EMBL" id="JBHSNQ010000081">
    <property type="protein sequence ID" value="MFC5542108.1"/>
    <property type="molecule type" value="Genomic_DNA"/>
</dbReference>
<evidence type="ECO:0000256" key="2">
    <source>
        <dbReference type="ARBA" id="ARBA00003949"/>
    </source>
</evidence>
<evidence type="ECO:0000256" key="7">
    <source>
        <dbReference type="ARBA" id="ARBA00022801"/>
    </source>
</evidence>
<keyword evidence="15" id="KW-1185">Reference proteome</keyword>
<dbReference type="InterPro" id="IPR050202">
    <property type="entry name" value="Cyt/Deoxycyt_deaminase"/>
</dbReference>
<evidence type="ECO:0000256" key="9">
    <source>
        <dbReference type="ARBA" id="ARBA00032005"/>
    </source>
</evidence>
<dbReference type="CDD" id="cd01283">
    <property type="entry name" value="cytidine_deaminase"/>
    <property type="match status" value="1"/>
</dbReference>
<evidence type="ECO:0000259" key="13">
    <source>
        <dbReference type="PROSITE" id="PS51747"/>
    </source>
</evidence>
<dbReference type="PANTHER" id="PTHR11644">
    <property type="entry name" value="CYTIDINE DEAMINASE"/>
    <property type="match status" value="1"/>
</dbReference>
<dbReference type="PROSITE" id="PS51747">
    <property type="entry name" value="CYT_DCMP_DEAMINASES_2"/>
    <property type="match status" value="1"/>
</dbReference>
<keyword evidence="6 12" id="KW-0479">Metal-binding</keyword>
<dbReference type="GO" id="GO:0004126">
    <property type="term" value="F:cytidine deaminase activity"/>
    <property type="evidence" value="ECO:0007669"/>
    <property type="project" value="UniProtKB-EC"/>
</dbReference>
<dbReference type="InterPro" id="IPR016193">
    <property type="entry name" value="Cytidine_deaminase-like"/>
</dbReference>
<comment type="caution">
    <text evidence="14">The sequence shown here is derived from an EMBL/GenBank/DDBJ whole genome shotgun (WGS) entry which is preliminary data.</text>
</comment>
<dbReference type="InterPro" id="IPR016192">
    <property type="entry name" value="APOBEC/CMP_deaminase_Zn-bd"/>
</dbReference>
<feature type="domain" description="CMP/dCMP-type deaminase" evidence="13">
    <location>
        <begin position="1"/>
        <end position="128"/>
    </location>
</feature>
<sequence>MDANKLLEEAKVAREKAYAPYSKFSVGAALLTKSGKVFHGCNIENASFGLTNCAERTALFKAVSEGETEFQALLVVADTKNPVAPCGACRQVIAEFCPPEMPVYLANINGDIKQTTVEQLLPSSFTSEDMKNAGK</sequence>
<evidence type="ECO:0000256" key="8">
    <source>
        <dbReference type="ARBA" id="ARBA00022833"/>
    </source>
</evidence>
<comment type="cofactor">
    <cofactor evidence="1 12">
        <name>Zn(2+)</name>
        <dbReference type="ChEBI" id="CHEBI:29105"/>
    </cofactor>
</comment>
<gene>
    <name evidence="14" type="ORF">ACFPOH_10060</name>
</gene>
<dbReference type="RefSeq" id="WP_342469208.1">
    <property type="nucleotide sequence ID" value="NZ_JBHSNQ010000081.1"/>
</dbReference>
<dbReference type="Gene3D" id="3.40.140.10">
    <property type="entry name" value="Cytidine Deaminase, domain 2"/>
    <property type="match status" value="1"/>
</dbReference>
<evidence type="ECO:0000256" key="10">
    <source>
        <dbReference type="ARBA" id="ARBA00049252"/>
    </source>
</evidence>
<dbReference type="Proteomes" id="UP001595978">
    <property type="component" value="Unassembled WGS sequence"/>
</dbReference>